<dbReference type="GO" id="GO:0005737">
    <property type="term" value="C:cytoplasm"/>
    <property type="evidence" value="ECO:0007669"/>
    <property type="project" value="TreeGrafter"/>
</dbReference>
<sequence>MELQMKVAQAVHVLNHDTESCNRVAANQWLVQFQQTDAAWEVATSILTTDFHHSVVSDYEVEFFAAQILKRKIQNEGCYLQSRAKDALLNALLVAAKRFSSGPHQLLTQICLALSALILRAVEHGKPVEQLFYSLQNLQTQVDGNVAVLEMLTVLPEEILDNQNADSKISSADRSQYGQELLSHTPMVLEFLLQQSEKGFDSGVQLPERNRKILRCLLSWVRAGCFSEIPHGLLPAHPLLNFVFNSLQMSSSFDLAIEVLVELVSRHEGLPHVLLCRVHFLKEVLLLPALSNGDEKVVGGLACLLSEIGQAVSTISYRGSNCVTFPSEDWEIADSTVQFWSGFASYILGLDEDGAKQRKQVEDMFFPVFSALLDALLLRAQVDGSMFDDEQGTPELPDGLLHFRMNLVELLVDICHLLRSATFIQKVVGAPLFWMTDQFEEKVNEFEALFPNSVTLADPRMVDRVEMLHGKRWKAVGLSAAIQKVIVFEVILLCKCIFKYQSSIFQVAEVVLQEVQNFDFSVIMQLVTALATRPLDELKGIMCIVYRSLADVVGSYSKWISTFQTNARPLLLFLAAGISEPLSSSSCASALRKVCEDASAVMYEPLNLEILMWIGEGLEKRYLPLEDEEEVISAVSLILGSITNKEIKSSLLARLLSSSFEAIGKLVDADNSHRLRLNPATYTQILNSGARGLYRVGTVFSHLATSVQSGPSADDCMLALLQVFWPILEKLFRSEHMENGNLSAAACRALTQAIQSSGQHFLRLLPKVLDCLSTNYVTFQSHECYIRTASVVIEEFGHKEEYGPLFVTTLERFTYAASVMALNSSYICDQEPDLVEAYTNFASTYVRGTRKEVVAASGTLLEISFQKAAICCTAMHRGAALASMSYLSCFLEVGLASLLDSSMTCISEGSFSAMAIQVISHSGEGLVSNLIYALLGVSAMSRLQQVQALPAEYLKQGEVETLVPVWSKALAGAASDYIESRSCDGGHNSYGHMQGKGGRVLKRLVREFADSHRNEECKSGCVCQIFCREGYSIQEQVVGTSFAGWPAFAEGEGQSCYSSGHLKTKVQDPNLSTKMTSKVRGRDCYPQITVTWPEVTGDSLDAHGVSNCLKQTVASPKTAKIQNHEQKYSTKNRLSILDRHRPQTTRNLPERRSTATSVCRYRAWTWESQLELLEANYHLHDDCLDFEPAEPYPEEYGKEQPTRSKSPLSTDHPPSYEVRNNAHKRLRSSDSPDESIAEKSGLSDEKRSRVDDVDRFENDEDWLYSPPHEIDPVVDQRVTDVVEEKVVSRYASEIDGSFIPVTAPSAGDRVYAKICLVEKERPKKLHIKGTSGGLISEPINDLLQRVEKEAFRKTLQARSEVQSETPLLHEQLWVDKYAPNSFIELLSDEQTNREVLLWLKQWDPCVFGSEIRSTSDEVLSALRRHSSITQHHKLFDSKVSRNNRGWNNEKNMHFKDMNDESANSKSIPELWNKSRSTSPPEQKILLLCGPPGLGKTTLAHIAAKHCGYRVVEDIILVLKVFPIFRLERIGKMNSIPNPKKFRNQILAPILEFWNFGLLEFIGVFRIGFISEFSEHISDLLHFARLRNESFQTFVHPPFNIYCEILRYL</sequence>
<dbReference type="Pfam" id="PF00004">
    <property type="entry name" value="AAA"/>
    <property type="match status" value="1"/>
</dbReference>
<name>A0A498J0E1_MALDO</name>
<dbReference type="Proteomes" id="UP000290289">
    <property type="component" value="Chromosome 9"/>
</dbReference>
<feature type="region of interest" description="Disordered" evidence="1">
    <location>
        <begin position="1119"/>
        <end position="1152"/>
    </location>
</feature>
<dbReference type="PANTHER" id="PTHR12363:SF44">
    <property type="entry name" value="ARM REPEAT SUPERFAMILY PROTEIN"/>
    <property type="match status" value="1"/>
</dbReference>
<evidence type="ECO:0000313" key="5">
    <source>
        <dbReference type="Proteomes" id="UP000290289"/>
    </source>
</evidence>
<dbReference type="SUPFAM" id="SSF48371">
    <property type="entry name" value="ARM repeat"/>
    <property type="match status" value="1"/>
</dbReference>
<dbReference type="GO" id="GO:0016887">
    <property type="term" value="F:ATP hydrolysis activity"/>
    <property type="evidence" value="ECO:0007669"/>
    <property type="project" value="InterPro"/>
</dbReference>
<comment type="caution">
    <text evidence="4">The sequence shown here is derived from an EMBL/GenBank/DDBJ whole genome shotgun (WGS) entry which is preliminary data.</text>
</comment>
<evidence type="ECO:0000259" key="3">
    <source>
        <dbReference type="Pfam" id="PF08389"/>
    </source>
</evidence>
<reference evidence="4 5" key="1">
    <citation type="submission" date="2018-10" db="EMBL/GenBank/DDBJ databases">
        <title>A high-quality apple genome assembly.</title>
        <authorList>
            <person name="Hu J."/>
        </authorList>
    </citation>
    <scope>NUCLEOTIDE SEQUENCE [LARGE SCALE GENOMIC DNA]</scope>
    <source>
        <strain evidence="5">cv. HFTH1</strain>
        <tissue evidence="4">Young leaf</tissue>
    </source>
</reference>
<dbReference type="InterPro" id="IPR051345">
    <property type="entry name" value="Importin_beta-like_NTR"/>
</dbReference>
<feature type="region of interest" description="Disordered" evidence="1">
    <location>
        <begin position="1446"/>
        <end position="1466"/>
    </location>
</feature>
<dbReference type="PANTHER" id="PTHR12363">
    <property type="entry name" value="TRANSPORTIN 3 AND IMPORTIN 13"/>
    <property type="match status" value="1"/>
</dbReference>
<organism evidence="4 5">
    <name type="scientific">Malus domestica</name>
    <name type="common">Apple</name>
    <name type="synonym">Pyrus malus</name>
    <dbReference type="NCBI Taxonomy" id="3750"/>
    <lineage>
        <taxon>Eukaryota</taxon>
        <taxon>Viridiplantae</taxon>
        <taxon>Streptophyta</taxon>
        <taxon>Embryophyta</taxon>
        <taxon>Tracheophyta</taxon>
        <taxon>Spermatophyta</taxon>
        <taxon>Magnoliopsida</taxon>
        <taxon>eudicotyledons</taxon>
        <taxon>Gunneridae</taxon>
        <taxon>Pentapetalae</taxon>
        <taxon>rosids</taxon>
        <taxon>fabids</taxon>
        <taxon>Rosales</taxon>
        <taxon>Rosaceae</taxon>
        <taxon>Amygdaloideae</taxon>
        <taxon>Maleae</taxon>
        <taxon>Malus</taxon>
    </lineage>
</organism>
<dbReference type="Gene3D" id="1.25.10.10">
    <property type="entry name" value="Leucine-rich Repeat Variant"/>
    <property type="match status" value="2"/>
</dbReference>
<dbReference type="Pfam" id="PF08389">
    <property type="entry name" value="Xpo1"/>
    <property type="match status" value="1"/>
</dbReference>
<feature type="region of interest" description="Disordered" evidence="1">
    <location>
        <begin position="1190"/>
        <end position="1251"/>
    </location>
</feature>
<evidence type="ECO:0000313" key="4">
    <source>
        <dbReference type="EMBL" id="RXH89169.1"/>
    </source>
</evidence>
<dbReference type="InterPro" id="IPR013598">
    <property type="entry name" value="Exportin-1/Importin-b-like"/>
</dbReference>
<dbReference type="SUPFAM" id="SSF52540">
    <property type="entry name" value="P-loop containing nucleoside triphosphate hydrolases"/>
    <property type="match status" value="1"/>
</dbReference>
<feature type="domain" description="Exportin-1/Importin-beta-like" evidence="3">
    <location>
        <begin position="104"/>
        <end position="260"/>
    </location>
</feature>
<feature type="compositionally biased region" description="Basic and acidic residues" evidence="1">
    <location>
        <begin position="1241"/>
        <end position="1251"/>
    </location>
</feature>
<dbReference type="Pfam" id="PF24139">
    <property type="entry name" value="TPR_TNPO3_IPO13_4th"/>
    <property type="match status" value="1"/>
</dbReference>
<dbReference type="InterPro" id="IPR003959">
    <property type="entry name" value="ATPase_AAA_core"/>
</dbReference>
<evidence type="ECO:0000256" key="1">
    <source>
        <dbReference type="SAM" id="MobiDB-lite"/>
    </source>
</evidence>
<proteinExistence type="predicted"/>
<dbReference type="EMBL" id="RDQH01000335">
    <property type="protein sequence ID" value="RXH89169.1"/>
    <property type="molecule type" value="Genomic_DNA"/>
</dbReference>
<accession>A0A498J0E1</accession>
<dbReference type="Gene3D" id="3.40.50.300">
    <property type="entry name" value="P-loop containing nucleotide triphosphate hydrolases"/>
    <property type="match status" value="1"/>
</dbReference>
<dbReference type="STRING" id="3750.A0A498J0E1"/>
<dbReference type="GO" id="GO:0005524">
    <property type="term" value="F:ATP binding"/>
    <property type="evidence" value="ECO:0007669"/>
    <property type="project" value="InterPro"/>
</dbReference>
<evidence type="ECO:0000259" key="2">
    <source>
        <dbReference type="Pfam" id="PF00004"/>
    </source>
</evidence>
<dbReference type="InterPro" id="IPR011989">
    <property type="entry name" value="ARM-like"/>
</dbReference>
<gene>
    <name evidence="4" type="ORF">DVH24_031526</name>
</gene>
<dbReference type="CDD" id="cd00009">
    <property type="entry name" value="AAA"/>
    <property type="match status" value="1"/>
</dbReference>
<dbReference type="InterPro" id="IPR058537">
    <property type="entry name" value="TPR_TNPO3_IPO13_4th"/>
</dbReference>
<dbReference type="GO" id="GO:0006606">
    <property type="term" value="P:protein import into nucleus"/>
    <property type="evidence" value="ECO:0007669"/>
    <property type="project" value="TreeGrafter"/>
</dbReference>
<keyword evidence="5" id="KW-1185">Reference proteome</keyword>
<protein>
    <submittedName>
        <fullName evidence="4">Uncharacterized protein</fullName>
    </submittedName>
</protein>
<feature type="domain" description="ATPase AAA-type core" evidence="2">
    <location>
        <begin position="1485"/>
        <end position="1512"/>
    </location>
</feature>
<dbReference type="InterPro" id="IPR027417">
    <property type="entry name" value="P-loop_NTPase"/>
</dbReference>
<dbReference type="InterPro" id="IPR016024">
    <property type="entry name" value="ARM-type_fold"/>
</dbReference>